<sequence>MGLLSANMAIAAGQSESPKTFVMAATQPDDSRQGKMMRLIYHELFNRMGIPLRLVHLPLKRASQYANQGKIDGEVGRIFQYSQMFTNMRRVDFPVVQVSAAAFARRMDKIQLGDGWDSLNGTAYSIGYQRGIVSSEINLKKRVPSGQLSPATTIQQGILKLKHGRTDLFIHSHGIVADNYLTQREFQDIEAIAVMQVVPIYPHVYKKHQALVNVMVDTLNKMKSEGILYQYCVRAYAEMAVNHCFREGGKYSQLQW</sequence>
<dbReference type="Proteomes" id="UP000184600">
    <property type="component" value="Unassembled WGS sequence"/>
</dbReference>
<evidence type="ECO:0000313" key="1">
    <source>
        <dbReference type="EMBL" id="SHO57268.1"/>
    </source>
</evidence>
<dbReference type="SUPFAM" id="SSF53850">
    <property type="entry name" value="Periplasmic binding protein-like II"/>
    <property type="match status" value="1"/>
</dbReference>
<dbReference type="AlphaFoldDB" id="A0A1M7YXC8"/>
<gene>
    <name evidence="1" type="ORF">VQ7734_03037</name>
</gene>
<dbReference type="Gene3D" id="3.40.190.10">
    <property type="entry name" value="Periplasmic binding protein-like II"/>
    <property type="match status" value="2"/>
</dbReference>
<name>A0A1M7YXC8_9VIBR</name>
<evidence type="ECO:0000313" key="2">
    <source>
        <dbReference type="Proteomes" id="UP000184600"/>
    </source>
</evidence>
<protein>
    <submittedName>
        <fullName evidence="1">Bacterial extracellular solute-binding proteins, family 3</fullName>
    </submittedName>
</protein>
<proteinExistence type="predicted"/>
<dbReference type="STRING" id="1117707.VQ7734_03037"/>
<keyword evidence="2" id="KW-1185">Reference proteome</keyword>
<reference evidence="2" key="1">
    <citation type="submission" date="2016-12" db="EMBL/GenBank/DDBJ databases">
        <authorList>
            <person name="Rodrigo-Torres L."/>
            <person name="Arahal R.D."/>
            <person name="Lucena T."/>
        </authorList>
    </citation>
    <scope>NUCLEOTIDE SEQUENCE [LARGE SCALE GENOMIC DNA]</scope>
</reference>
<accession>A0A1M7YXC8</accession>
<organism evidence="1 2">
    <name type="scientific">Vibrio quintilis</name>
    <dbReference type="NCBI Taxonomy" id="1117707"/>
    <lineage>
        <taxon>Bacteria</taxon>
        <taxon>Pseudomonadati</taxon>
        <taxon>Pseudomonadota</taxon>
        <taxon>Gammaproteobacteria</taxon>
        <taxon>Vibrionales</taxon>
        <taxon>Vibrionaceae</taxon>
        <taxon>Vibrio</taxon>
    </lineage>
</organism>
<dbReference type="EMBL" id="FRFG01000036">
    <property type="protein sequence ID" value="SHO57268.1"/>
    <property type="molecule type" value="Genomic_DNA"/>
</dbReference>